<dbReference type="EMBL" id="AP011532">
    <property type="protein sequence ID" value="BAI61184.1"/>
    <property type="molecule type" value="Genomic_DNA"/>
</dbReference>
<dbReference type="Proteomes" id="UP000001882">
    <property type="component" value="Chromosome"/>
</dbReference>
<protein>
    <submittedName>
        <fullName evidence="1">Uncharacterized protein</fullName>
    </submittedName>
</protein>
<dbReference type="STRING" id="304371.MCP_1112"/>
<organism evidence="1 2">
    <name type="scientific">Methanocella paludicola (strain DSM 17711 / JCM 13418 / NBRC 101707 / SANAE)</name>
    <dbReference type="NCBI Taxonomy" id="304371"/>
    <lineage>
        <taxon>Archaea</taxon>
        <taxon>Methanobacteriati</taxon>
        <taxon>Methanobacteriota</taxon>
        <taxon>Stenosarchaea group</taxon>
        <taxon>Methanomicrobia</taxon>
        <taxon>Methanocellales</taxon>
        <taxon>Methanocellaceae</taxon>
        <taxon>Methanocella</taxon>
    </lineage>
</organism>
<dbReference type="AlphaFoldDB" id="D1YXL2"/>
<evidence type="ECO:0000313" key="2">
    <source>
        <dbReference type="Proteomes" id="UP000001882"/>
    </source>
</evidence>
<reference evidence="2" key="3">
    <citation type="journal article" date="2011" name="PLoS ONE">
        <title>Genome sequence of a mesophilic hydrogenotrophic methanogen Methanocella paludicola, the first cultivated representative of the order Methanocellales.</title>
        <authorList>
            <person name="Sakai S."/>
            <person name="Takaki Y."/>
            <person name="Shimamura S."/>
            <person name="Sekine M."/>
            <person name="Tajima T."/>
            <person name="Kosugi H."/>
            <person name="Ichikawa N."/>
            <person name="Tasumi E."/>
            <person name="Hiraki A.T."/>
            <person name="Shimizu A."/>
            <person name="Kato Y."/>
            <person name="Nishiko R."/>
            <person name="Mori K."/>
            <person name="Fujita N."/>
            <person name="Imachi H."/>
            <person name="Takai K."/>
        </authorList>
    </citation>
    <scope>NUCLEOTIDE SEQUENCE [LARGE SCALE GENOMIC DNA]</scope>
    <source>
        <strain evidence="2">DSM 17711 / JCM 13418 / NBRC 101707 / SANAE</strain>
    </source>
</reference>
<proteinExistence type="predicted"/>
<reference evidence="1 2" key="2">
    <citation type="journal article" date="2008" name="Int. J. Syst. Evol. Microbiol.">
        <title>Methanocella paludicola gen. nov., sp. nov., a methane-producing archaeon, the first isolate of the lineage 'Rice Cluster I', and proposal of the new archaeal order Methanocellales ord. nov.</title>
        <authorList>
            <person name="Sakai S."/>
            <person name="Imachi H."/>
            <person name="Hanada S."/>
            <person name="Ohashi A."/>
            <person name="Harada H."/>
            <person name="Kamagata Y."/>
        </authorList>
    </citation>
    <scope>NUCLEOTIDE SEQUENCE [LARGE SCALE GENOMIC DNA]</scope>
    <source>
        <strain evidence="2">DSM 17711 / JCM 13418 / NBRC 101707 / SANAE</strain>
    </source>
</reference>
<name>D1YXL2_METPS</name>
<dbReference type="KEGG" id="mpd:MCP_1112"/>
<accession>D1YXL2</accession>
<gene>
    <name evidence="1" type="ordered locus">MCP_1112</name>
</gene>
<dbReference type="InParanoid" id="D1YXL2"/>
<keyword evidence="2" id="KW-1185">Reference proteome</keyword>
<reference evidence="1 2" key="1">
    <citation type="journal article" date="2007" name="Appl. Environ. Microbiol.">
        <title>Isolation of key methanogens for global methane emission from rice paddy fields: a novel isolate affiliated with the clone cluster rice cluster I.</title>
        <authorList>
            <person name="Sakai S."/>
            <person name="Imachi H."/>
            <person name="Sekiguchi Y."/>
            <person name="Ohashi A."/>
            <person name="Harada H."/>
            <person name="Kamagata Y."/>
        </authorList>
    </citation>
    <scope>NUCLEOTIDE SEQUENCE [LARGE SCALE GENOMIC DNA]</scope>
    <source>
        <strain evidence="2">DSM 17711 / JCM 13418 / NBRC 101707 / SANAE</strain>
    </source>
</reference>
<sequence>MIMFRSDLIEAVRKWPASPSRWRILCMVYDRIDVRFKGSFGRTICFEYKMAPAEVQKAEWSLSHLPALARECSCGLVDISYDVRPVSRPLTSLTHMGGPNYWPSPGDVAPELSRYARDYDSVFVFWPQNANGCHIPSGGWGLAIGPGHIPGGGTYCSIANADPSSWDVPRVGEVWLHEWLHGVCDFYESRGFPMPQFNADGGGSHGYVQSPVTGWCRYYRDLMMGRVLDNGRFTGITPEAWLSGTIKNV</sequence>
<evidence type="ECO:0000313" key="1">
    <source>
        <dbReference type="EMBL" id="BAI61184.1"/>
    </source>
</evidence>